<dbReference type="RefSeq" id="WP_214622388.1">
    <property type="nucleotide sequence ID" value="NZ_JAHGAW010000004.1"/>
</dbReference>
<dbReference type="InterPro" id="IPR019027">
    <property type="entry name" value="Pilus_biogenesis_CpaD-related"/>
</dbReference>
<dbReference type="EMBL" id="JAHGAW010000004">
    <property type="protein sequence ID" value="MBT2186630.1"/>
    <property type="molecule type" value="Genomic_DNA"/>
</dbReference>
<comment type="caution">
    <text evidence="2">The sequence shown here is derived from an EMBL/GenBank/DDBJ whole genome shotgun (WGS) entry which is preliminary data.</text>
</comment>
<proteinExistence type="predicted"/>
<name>A0A9X1IQM9_9SPHN</name>
<evidence type="ECO:0000256" key="1">
    <source>
        <dbReference type="SAM" id="SignalP"/>
    </source>
</evidence>
<gene>
    <name evidence="2" type="ORF">KK488_06675</name>
</gene>
<keyword evidence="1" id="KW-0732">Signal</keyword>
<dbReference type="Proteomes" id="UP001138757">
    <property type="component" value="Unassembled WGS sequence"/>
</dbReference>
<dbReference type="Pfam" id="PF09476">
    <property type="entry name" value="Pilus_CpaD"/>
    <property type="match status" value="1"/>
</dbReference>
<sequence length="219" mass="22548">MMDKMRFFLRRGAPALTLGILLTLSPATAGKVERGLEPKHQPVVERTDFVFDVVADSSGALSPSEQKRLSVWFKALGLGYGDHVSLAGANTGSLAMHDGIAQVVGREGLLIEGEAPATVGEPAAGAVRVVVSRSVATVPGCPSWRDKGEADFTAGLSDNYGCATASNLAAMIADPQDLVQGHERGIDDKGVESGKAIKAYKDKAPTGAGGLQAMSAGGS</sequence>
<dbReference type="AlphaFoldDB" id="A0A9X1IQM9"/>
<keyword evidence="3" id="KW-1185">Reference proteome</keyword>
<accession>A0A9X1IQM9</accession>
<feature type="chain" id="PRO_5040831518" evidence="1">
    <location>
        <begin position="30"/>
        <end position="219"/>
    </location>
</feature>
<protein>
    <submittedName>
        <fullName evidence="2">Pilus assembly protein CpaD</fullName>
    </submittedName>
</protein>
<feature type="signal peptide" evidence="1">
    <location>
        <begin position="1"/>
        <end position="29"/>
    </location>
</feature>
<evidence type="ECO:0000313" key="2">
    <source>
        <dbReference type="EMBL" id="MBT2186630.1"/>
    </source>
</evidence>
<organism evidence="2 3">
    <name type="scientific">Sphingobium nicotianae</name>
    <dbReference type="NCBI Taxonomy" id="2782607"/>
    <lineage>
        <taxon>Bacteria</taxon>
        <taxon>Pseudomonadati</taxon>
        <taxon>Pseudomonadota</taxon>
        <taxon>Alphaproteobacteria</taxon>
        <taxon>Sphingomonadales</taxon>
        <taxon>Sphingomonadaceae</taxon>
        <taxon>Sphingobium</taxon>
    </lineage>
</organism>
<evidence type="ECO:0000313" key="3">
    <source>
        <dbReference type="Proteomes" id="UP001138757"/>
    </source>
</evidence>
<reference evidence="2" key="1">
    <citation type="submission" date="2021-05" db="EMBL/GenBank/DDBJ databases">
        <title>Genome of Sphingobium sp. strain.</title>
        <authorList>
            <person name="Fan R."/>
        </authorList>
    </citation>
    <scope>NUCLEOTIDE SEQUENCE</scope>
    <source>
        <strain evidence="2">H33</strain>
    </source>
</reference>